<keyword evidence="1" id="KW-0175">Coiled coil</keyword>
<evidence type="ECO:0000256" key="2">
    <source>
        <dbReference type="SAM" id="MobiDB-lite"/>
    </source>
</evidence>
<comment type="caution">
    <text evidence="3">The sequence shown here is derived from an EMBL/GenBank/DDBJ whole genome shotgun (WGS) entry which is preliminary data.</text>
</comment>
<organism evidence="3 4">
    <name type="scientific">Adineta steineri</name>
    <dbReference type="NCBI Taxonomy" id="433720"/>
    <lineage>
        <taxon>Eukaryota</taxon>
        <taxon>Metazoa</taxon>
        <taxon>Spiralia</taxon>
        <taxon>Gnathifera</taxon>
        <taxon>Rotifera</taxon>
        <taxon>Eurotatoria</taxon>
        <taxon>Bdelloidea</taxon>
        <taxon>Adinetida</taxon>
        <taxon>Adinetidae</taxon>
        <taxon>Adineta</taxon>
    </lineage>
</organism>
<proteinExistence type="predicted"/>
<feature type="coiled-coil region" evidence="1">
    <location>
        <begin position="211"/>
        <end position="259"/>
    </location>
</feature>
<protein>
    <submittedName>
        <fullName evidence="3">Uncharacterized protein</fullName>
    </submittedName>
</protein>
<feature type="compositionally biased region" description="Low complexity" evidence="2">
    <location>
        <begin position="791"/>
        <end position="805"/>
    </location>
</feature>
<dbReference type="AlphaFoldDB" id="A0A815QV87"/>
<sequence>MTSSSYMLERELLGSARAIIDANSNAPLTAQPQYNAYLGSYGMSSQLPYTTTSTSFSYLGNGTGPTESAESKKALADLQDQLRLLKKDLANKDTLVQELTSMKDANKHVHFEPDRYDALSGLDRTSLAAARRELDQCRMKIDGLTHDLRETTIKLAAKDERINELKNENDSIKREHDLISQANNQIRLRVRELESNVNSYDSVANKSTLTISSMQKDAKEKQDQLLELQARIRTHMEEREASERKMDVLHKKLQELFAQLSVTLGHDYGQPSVASFETVMTRIADINAENTLLKGKMIKIEDASKLLEKENETNRATIQQMTNRLQSYDHYNANHRLQIDTIKAERDAALHDKETIKTELETVKSRLDSIQKAWQNTRGELDQRENKYSSHELHMKQLENDVVYIKSCFDAFKQQIGQLLSDGYVKVEPKEDEIKEKVQLLMQSSKDRGVIITNLQNQKEQLAKQLQEQIDINKEVDKKRAHTETHLYELENRFKTLNMNCTTAEVYRESHKQDKAKFHHFLERLGSIMKIENISNDLGYELNPDVLLQRVEQLMKIENNSIIDQKTSTYNLQRKIQQLKEQMENKDLHLDLLRKKVLALEEGRSAKTDLEHEIDDHVILSRKMKLKVESLTQQVNELRNENTQLKSQHTDGHTLKGRLVEREKEIRRLLETISQLENTRDKQAVKISTLQDRMHIVDDDTNRTLISSDNAVRTLSNELRFLKGSLQQVTEREQQLLDFRALIARMLGLDAKTLSVPDYEITARLERLLTVVQPTMVVPMLQLPSSTTKSPNIPQQQQQQPPYNNRHQHQHQHHHHQPATHSALGRRRSPSPVSRRTEANNRARSLSPLHIGIDPRTY</sequence>
<dbReference type="PANTHER" id="PTHR18863">
    <property type="entry name" value="TSEC-2-RELATED"/>
    <property type="match status" value="1"/>
</dbReference>
<feature type="coiled-coil region" evidence="1">
    <location>
        <begin position="127"/>
        <end position="185"/>
    </location>
</feature>
<feature type="coiled-coil region" evidence="1">
    <location>
        <begin position="621"/>
        <end position="732"/>
    </location>
</feature>
<feature type="region of interest" description="Disordered" evidence="2">
    <location>
        <begin position="783"/>
        <end position="858"/>
    </location>
</feature>
<reference evidence="3" key="1">
    <citation type="submission" date="2021-02" db="EMBL/GenBank/DDBJ databases">
        <authorList>
            <person name="Nowell W R."/>
        </authorList>
    </citation>
    <scope>NUCLEOTIDE SEQUENCE</scope>
</reference>
<feature type="compositionally biased region" description="Basic residues" evidence="2">
    <location>
        <begin position="806"/>
        <end position="829"/>
    </location>
</feature>
<accession>A0A815QV87</accession>
<feature type="coiled-coil region" evidence="1">
    <location>
        <begin position="68"/>
        <end position="95"/>
    </location>
</feature>
<dbReference type="PANTHER" id="PTHR18863:SF6">
    <property type="entry name" value="COILED-COIL DOMAIN-CONTAINING PROTEIN 170"/>
    <property type="match status" value="1"/>
</dbReference>
<evidence type="ECO:0000313" key="3">
    <source>
        <dbReference type="EMBL" id="CAF1468187.1"/>
    </source>
</evidence>
<dbReference type="InterPro" id="IPR039139">
    <property type="entry name" value="CCDC170-like"/>
</dbReference>
<evidence type="ECO:0000256" key="1">
    <source>
        <dbReference type="SAM" id="Coils"/>
    </source>
</evidence>
<keyword evidence="4" id="KW-1185">Reference proteome</keyword>
<dbReference type="Proteomes" id="UP000663832">
    <property type="component" value="Unassembled WGS sequence"/>
</dbReference>
<dbReference type="EMBL" id="CAJNOM010000493">
    <property type="protein sequence ID" value="CAF1468187.1"/>
    <property type="molecule type" value="Genomic_DNA"/>
</dbReference>
<evidence type="ECO:0000313" key="4">
    <source>
        <dbReference type="Proteomes" id="UP000663832"/>
    </source>
</evidence>
<feature type="coiled-coil region" evidence="1">
    <location>
        <begin position="452"/>
        <end position="479"/>
    </location>
</feature>
<feature type="coiled-coil region" evidence="1">
    <location>
        <begin position="353"/>
        <end position="401"/>
    </location>
</feature>
<dbReference type="Gene3D" id="1.10.287.1490">
    <property type="match status" value="1"/>
</dbReference>
<dbReference type="OrthoDB" id="5832575at2759"/>
<gene>
    <name evidence="3" type="ORF">QVE165_LOCUS41394</name>
</gene>
<name>A0A815QV87_9BILA</name>